<evidence type="ECO:0000313" key="2">
    <source>
        <dbReference type="Proteomes" id="UP000059680"/>
    </source>
</evidence>
<reference evidence="1 2" key="3">
    <citation type="journal article" date="2013" name="Rice">
        <title>Improvement of the Oryza sativa Nipponbare reference genome using next generation sequence and optical map data.</title>
        <authorList>
            <person name="Kawahara Y."/>
            <person name="de la Bastide M."/>
            <person name="Hamilton J.P."/>
            <person name="Kanamori H."/>
            <person name="McCombie W.R."/>
            <person name="Ouyang S."/>
            <person name="Schwartz D.C."/>
            <person name="Tanaka T."/>
            <person name="Wu J."/>
            <person name="Zhou S."/>
            <person name="Childs K.L."/>
            <person name="Davidson R.M."/>
            <person name="Lin H."/>
            <person name="Quesada-Ocampo L."/>
            <person name="Vaillancourt B."/>
            <person name="Sakai H."/>
            <person name="Lee S.S."/>
            <person name="Kim J."/>
            <person name="Numa H."/>
            <person name="Itoh T."/>
            <person name="Buell C.R."/>
            <person name="Matsumoto T."/>
        </authorList>
    </citation>
    <scope>NUCLEOTIDE SEQUENCE [LARGE SCALE GENOMIC DNA]</scope>
    <source>
        <strain evidence="2">cv. Nipponbare</strain>
    </source>
</reference>
<sequence>MSCRDQLCRRRRGAMAVVLERRRHGVEVDRREILRRQSTQHGVRILGSARAVGAGPEPLDVPAEVEVGDGVQAPILDGRHVVRHCRLLLRRCSQERFAQTMADDEIASTKLVASAIRHPKLPHFKIPMSTCCKSL</sequence>
<protein>
    <submittedName>
        <fullName evidence="1">Os09g0423902 protein</fullName>
    </submittedName>
</protein>
<name>A0A0P0XLT7_ORYSJ</name>
<proteinExistence type="predicted"/>
<dbReference type="InParanoid" id="A0A0P0XLT7"/>
<dbReference type="Proteomes" id="UP000059680">
    <property type="component" value="Chromosome 9"/>
</dbReference>
<dbReference type="PaxDb" id="39947-A0A0P0XLT7"/>
<evidence type="ECO:0000313" key="1">
    <source>
        <dbReference type="EMBL" id="BAT08150.1"/>
    </source>
</evidence>
<dbReference type="EMBL" id="AP014965">
    <property type="protein sequence ID" value="BAT08150.1"/>
    <property type="molecule type" value="Genomic_DNA"/>
</dbReference>
<organism evidence="1 2">
    <name type="scientific">Oryza sativa subsp. japonica</name>
    <name type="common">Rice</name>
    <dbReference type="NCBI Taxonomy" id="39947"/>
    <lineage>
        <taxon>Eukaryota</taxon>
        <taxon>Viridiplantae</taxon>
        <taxon>Streptophyta</taxon>
        <taxon>Embryophyta</taxon>
        <taxon>Tracheophyta</taxon>
        <taxon>Spermatophyta</taxon>
        <taxon>Magnoliopsida</taxon>
        <taxon>Liliopsida</taxon>
        <taxon>Poales</taxon>
        <taxon>Poaceae</taxon>
        <taxon>BOP clade</taxon>
        <taxon>Oryzoideae</taxon>
        <taxon>Oryzeae</taxon>
        <taxon>Oryzinae</taxon>
        <taxon>Oryza</taxon>
        <taxon>Oryza sativa</taxon>
    </lineage>
</organism>
<dbReference type="AlphaFoldDB" id="A0A0P0XLT7"/>
<dbReference type="OMA" id="RHVVRHC"/>
<keyword evidence="2" id="KW-1185">Reference proteome</keyword>
<gene>
    <name evidence="1" type="ordered locus">Os09g0423902</name>
    <name evidence="1" type="ORF">OSNPB_090423902</name>
</gene>
<reference evidence="2" key="1">
    <citation type="journal article" date="2005" name="Nature">
        <title>The map-based sequence of the rice genome.</title>
        <authorList>
            <consortium name="International rice genome sequencing project (IRGSP)"/>
            <person name="Matsumoto T."/>
            <person name="Wu J."/>
            <person name="Kanamori H."/>
            <person name="Katayose Y."/>
            <person name="Fujisawa M."/>
            <person name="Namiki N."/>
            <person name="Mizuno H."/>
            <person name="Yamamoto K."/>
            <person name="Antonio B.A."/>
            <person name="Baba T."/>
            <person name="Sakata K."/>
            <person name="Nagamura Y."/>
            <person name="Aoki H."/>
            <person name="Arikawa K."/>
            <person name="Arita K."/>
            <person name="Bito T."/>
            <person name="Chiden Y."/>
            <person name="Fujitsuka N."/>
            <person name="Fukunaka R."/>
            <person name="Hamada M."/>
            <person name="Harada C."/>
            <person name="Hayashi A."/>
            <person name="Hijishita S."/>
            <person name="Honda M."/>
            <person name="Hosokawa S."/>
            <person name="Ichikawa Y."/>
            <person name="Idonuma A."/>
            <person name="Iijima M."/>
            <person name="Ikeda M."/>
            <person name="Ikeno M."/>
            <person name="Ito K."/>
            <person name="Ito S."/>
            <person name="Ito T."/>
            <person name="Ito Y."/>
            <person name="Ito Y."/>
            <person name="Iwabuchi A."/>
            <person name="Kamiya K."/>
            <person name="Karasawa W."/>
            <person name="Kurita K."/>
            <person name="Katagiri S."/>
            <person name="Kikuta A."/>
            <person name="Kobayashi H."/>
            <person name="Kobayashi N."/>
            <person name="Machita K."/>
            <person name="Maehara T."/>
            <person name="Masukawa M."/>
            <person name="Mizubayashi T."/>
            <person name="Mukai Y."/>
            <person name="Nagasaki H."/>
            <person name="Nagata Y."/>
            <person name="Naito S."/>
            <person name="Nakashima M."/>
            <person name="Nakama Y."/>
            <person name="Nakamichi Y."/>
            <person name="Nakamura M."/>
            <person name="Meguro A."/>
            <person name="Negishi M."/>
            <person name="Ohta I."/>
            <person name="Ohta T."/>
            <person name="Okamoto M."/>
            <person name="Ono N."/>
            <person name="Saji S."/>
            <person name="Sakaguchi M."/>
            <person name="Sakai K."/>
            <person name="Shibata M."/>
            <person name="Shimokawa T."/>
            <person name="Song J."/>
            <person name="Takazaki Y."/>
            <person name="Terasawa K."/>
            <person name="Tsugane M."/>
            <person name="Tsuji K."/>
            <person name="Ueda S."/>
            <person name="Waki K."/>
            <person name="Yamagata H."/>
            <person name="Yamamoto M."/>
            <person name="Yamamoto S."/>
            <person name="Yamane H."/>
            <person name="Yoshiki S."/>
            <person name="Yoshihara R."/>
            <person name="Yukawa K."/>
            <person name="Zhong H."/>
            <person name="Yano M."/>
            <person name="Yuan Q."/>
            <person name="Ouyang S."/>
            <person name="Liu J."/>
            <person name="Jones K.M."/>
            <person name="Gansberger K."/>
            <person name="Moffat K."/>
            <person name="Hill J."/>
            <person name="Bera J."/>
            <person name="Fadrosh D."/>
            <person name="Jin S."/>
            <person name="Johri S."/>
            <person name="Kim M."/>
            <person name="Overton L."/>
            <person name="Reardon M."/>
            <person name="Tsitrin T."/>
            <person name="Vuong H."/>
            <person name="Weaver B."/>
            <person name="Ciecko A."/>
            <person name="Tallon L."/>
            <person name="Jackson J."/>
            <person name="Pai G."/>
            <person name="Aken S.V."/>
            <person name="Utterback T."/>
            <person name="Reidmuller S."/>
            <person name="Feldblyum T."/>
            <person name="Hsiao J."/>
            <person name="Zismann V."/>
            <person name="Iobst S."/>
            <person name="de Vazeille A.R."/>
            <person name="Buell C.R."/>
            <person name="Ying K."/>
            <person name="Li Y."/>
            <person name="Lu T."/>
            <person name="Huang Y."/>
            <person name="Zhao Q."/>
            <person name="Feng Q."/>
            <person name="Zhang L."/>
            <person name="Zhu J."/>
            <person name="Weng Q."/>
            <person name="Mu J."/>
            <person name="Lu Y."/>
            <person name="Fan D."/>
            <person name="Liu Y."/>
            <person name="Guan J."/>
            <person name="Zhang Y."/>
            <person name="Yu S."/>
            <person name="Liu X."/>
            <person name="Zhang Y."/>
            <person name="Hong G."/>
            <person name="Han B."/>
            <person name="Choisne N."/>
            <person name="Demange N."/>
            <person name="Orjeda G."/>
            <person name="Samain S."/>
            <person name="Cattolico L."/>
            <person name="Pelletier E."/>
            <person name="Couloux A."/>
            <person name="Segurens B."/>
            <person name="Wincker P."/>
            <person name="D'Hont A."/>
            <person name="Scarpelli C."/>
            <person name="Weissenbach J."/>
            <person name="Salanoubat M."/>
            <person name="Quetier F."/>
            <person name="Yu Y."/>
            <person name="Kim H.R."/>
            <person name="Rambo T."/>
            <person name="Currie J."/>
            <person name="Collura K."/>
            <person name="Luo M."/>
            <person name="Yang T."/>
            <person name="Ammiraju J.S.S."/>
            <person name="Engler F."/>
            <person name="Soderlund C."/>
            <person name="Wing R.A."/>
            <person name="Palmer L.E."/>
            <person name="de la Bastide M."/>
            <person name="Spiegel L."/>
            <person name="Nascimento L."/>
            <person name="Zutavern T."/>
            <person name="O'Shaughnessy A."/>
            <person name="Dike S."/>
            <person name="Dedhia N."/>
            <person name="Preston R."/>
            <person name="Balija V."/>
            <person name="McCombie W.R."/>
            <person name="Chow T."/>
            <person name="Chen H."/>
            <person name="Chung M."/>
            <person name="Chen C."/>
            <person name="Shaw J."/>
            <person name="Wu H."/>
            <person name="Hsiao K."/>
            <person name="Chao Y."/>
            <person name="Chu M."/>
            <person name="Cheng C."/>
            <person name="Hour A."/>
            <person name="Lee P."/>
            <person name="Lin S."/>
            <person name="Lin Y."/>
            <person name="Liou J."/>
            <person name="Liu S."/>
            <person name="Hsing Y."/>
            <person name="Raghuvanshi S."/>
            <person name="Mohanty A."/>
            <person name="Bharti A.K."/>
            <person name="Gaur A."/>
            <person name="Gupta V."/>
            <person name="Kumar D."/>
            <person name="Ravi V."/>
            <person name="Vij S."/>
            <person name="Kapur A."/>
            <person name="Khurana P."/>
            <person name="Khurana P."/>
            <person name="Khurana J.P."/>
            <person name="Tyagi A.K."/>
            <person name="Gaikwad K."/>
            <person name="Singh A."/>
            <person name="Dalal V."/>
            <person name="Srivastava S."/>
            <person name="Dixit A."/>
            <person name="Pal A.K."/>
            <person name="Ghazi I.A."/>
            <person name="Yadav M."/>
            <person name="Pandit A."/>
            <person name="Bhargava A."/>
            <person name="Sureshbabu K."/>
            <person name="Batra K."/>
            <person name="Sharma T.R."/>
            <person name="Mohapatra T."/>
            <person name="Singh N.K."/>
            <person name="Messing J."/>
            <person name="Nelson A.B."/>
            <person name="Fuks G."/>
            <person name="Kavchok S."/>
            <person name="Keizer G."/>
            <person name="Linton E."/>
            <person name="Llaca V."/>
            <person name="Song R."/>
            <person name="Tanyolac B."/>
            <person name="Young S."/>
            <person name="Ho-Il K."/>
            <person name="Hahn J.H."/>
            <person name="Sangsakoo G."/>
            <person name="Vanavichit A."/>
            <person name="de Mattos Luiz.A.T."/>
            <person name="Zimmer P.D."/>
            <person name="Malone G."/>
            <person name="Dellagostin O."/>
            <person name="de Oliveira A.C."/>
            <person name="Bevan M."/>
            <person name="Bancroft I."/>
            <person name="Minx P."/>
            <person name="Cordum H."/>
            <person name="Wilson R."/>
            <person name="Cheng Z."/>
            <person name="Jin W."/>
            <person name="Jiang J."/>
            <person name="Leong S.A."/>
            <person name="Iwama H."/>
            <person name="Gojobori T."/>
            <person name="Itoh T."/>
            <person name="Niimura Y."/>
            <person name="Fujii Y."/>
            <person name="Habara T."/>
            <person name="Sakai H."/>
            <person name="Sato Y."/>
            <person name="Wilson G."/>
            <person name="Kumar K."/>
            <person name="McCouch S."/>
            <person name="Juretic N."/>
            <person name="Hoen D."/>
            <person name="Wright S."/>
            <person name="Bruskiewich R."/>
            <person name="Bureau T."/>
            <person name="Miyao A."/>
            <person name="Hirochika H."/>
            <person name="Nishikawa T."/>
            <person name="Kadowaki K."/>
            <person name="Sugiura M."/>
            <person name="Burr B."/>
            <person name="Sasaki T."/>
        </authorList>
    </citation>
    <scope>NUCLEOTIDE SEQUENCE [LARGE SCALE GENOMIC DNA]</scope>
    <source>
        <strain evidence="2">cv. Nipponbare</strain>
    </source>
</reference>
<accession>A0A0P0XLT7</accession>
<reference evidence="1 2" key="2">
    <citation type="journal article" date="2013" name="Plant Cell Physiol.">
        <title>Rice Annotation Project Database (RAP-DB): an integrative and interactive database for rice genomics.</title>
        <authorList>
            <person name="Sakai H."/>
            <person name="Lee S.S."/>
            <person name="Tanaka T."/>
            <person name="Numa H."/>
            <person name="Kim J."/>
            <person name="Kawahara Y."/>
            <person name="Wakimoto H."/>
            <person name="Yang C.C."/>
            <person name="Iwamoto M."/>
            <person name="Abe T."/>
            <person name="Yamada Y."/>
            <person name="Muto A."/>
            <person name="Inokuchi H."/>
            <person name="Ikemura T."/>
            <person name="Matsumoto T."/>
            <person name="Sasaki T."/>
            <person name="Itoh T."/>
        </authorList>
    </citation>
    <scope>NUCLEOTIDE SEQUENCE [LARGE SCALE GENOMIC DNA]</scope>
    <source>
        <strain evidence="2">cv. Nipponbare</strain>
    </source>
</reference>
<dbReference type="Gramene" id="Os09t0423902-01">
    <property type="protein sequence ID" value="Os09t0423902-01"/>
    <property type="gene ID" value="Os09g0423902"/>
</dbReference>